<accession>A0A0E2B3Q1</accession>
<feature type="domain" description="PhoD-like phosphatase metallophosphatase" evidence="1">
    <location>
        <begin position="151"/>
        <end position="392"/>
    </location>
</feature>
<gene>
    <name evidence="3" type="ORF">LEP1GSC081_1160</name>
</gene>
<proteinExistence type="predicted"/>
<comment type="caution">
    <text evidence="3">The sequence shown here is derived from an EMBL/GenBank/DDBJ whole genome shotgun (WGS) entry which is preliminary data.</text>
</comment>
<feature type="domain" description="DUF7800" evidence="2">
    <location>
        <begin position="28"/>
        <end position="114"/>
    </location>
</feature>
<dbReference type="CDD" id="cd07389">
    <property type="entry name" value="MPP_PhoD"/>
    <property type="match status" value="1"/>
</dbReference>
<evidence type="ECO:0000313" key="3">
    <source>
        <dbReference type="EMBL" id="EKO15431.1"/>
    </source>
</evidence>
<dbReference type="AlphaFoldDB" id="A0A0E2B3Q1"/>
<evidence type="ECO:0000259" key="2">
    <source>
        <dbReference type="Pfam" id="PF25077"/>
    </source>
</evidence>
<dbReference type="InterPro" id="IPR029052">
    <property type="entry name" value="Metallo-depent_PP-like"/>
</dbReference>
<protein>
    <submittedName>
        <fullName evidence="3">PhoD-like phosphatase</fullName>
    </submittedName>
</protein>
<evidence type="ECO:0000313" key="4">
    <source>
        <dbReference type="Proteomes" id="UP000006253"/>
    </source>
</evidence>
<dbReference type="InterPro" id="IPR018946">
    <property type="entry name" value="PhoD-like_MPP"/>
</dbReference>
<dbReference type="Gene3D" id="3.60.21.70">
    <property type="entry name" value="PhoD-like phosphatase"/>
    <property type="match status" value="1"/>
</dbReference>
<dbReference type="PANTHER" id="PTHR33987">
    <property type="entry name" value="CALCINEURIN-LIKE METALLO-PHOSPHOESTERASE SUPERFAMILY PROTEIN"/>
    <property type="match status" value="1"/>
</dbReference>
<dbReference type="PANTHER" id="PTHR33987:SF1">
    <property type="entry name" value="CALCINEURIN-LIKE METALLO-PHOSPHOESTERASE SUPERFAMILY PROTEIN"/>
    <property type="match status" value="1"/>
</dbReference>
<dbReference type="Proteomes" id="UP000006253">
    <property type="component" value="Unassembled WGS sequence"/>
</dbReference>
<dbReference type="InterPro" id="IPR056702">
    <property type="entry name" value="DUF7800"/>
</dbReference>
<dbReference type="Pfam" id="PF25077">
    <property type="entry name" value="DUF7800"/>
    <property type="match status" value="1"/>
</dbReference>
<dbReference type="EMBL" id="AHMY02000047">
    <property type="protein sequence ID" value="EKO15431.1"/>
    <property type="molecule type" value="Genomic_DNA"/>
</dbReference>
<dbReference type="Pfam" id="PF09423">
    <property type="entry name" value="PhoD"/>
    <property type="match status" value="1"/>
</dbReference>
<evidence type="ECO:0000259" key="1">
    <source>
        <dbReference type="Pfam" id="PF09423"/>
    </source>
</evidence>
<dbReference type="InterPro" id="IPR038607">
    <property type="entry name" value="PhoD-like_sf"/>
</dbReference>
<name>A0A0E2B3Q1_9LEPT</name>
<sequence>MKFRISKYETIFYFLFLFFSHILNAESAKIVSGPILGYSTLKEALVWVQTDRKSNVKLEYSEIGNFKNKLFSEEIQTKPEKGFIAKLIANQVEPGKKYNYNILIDGKKIPAEHPQVFQTQPFFAYASNENPPSFSFALGSCSYINEPEFEVSGKTYGGEYFIFNSILSKKPNFMLWLGDNIYLREPDWDSRTGFFHRYRHQRGIPELAPLFASVHHYAIWDDHDFGPNDADASFWMRETSEEMFKLHWGNPNYAKEGIYGSFIWGDVQFFLLDNRTFRTANNNKAISPRQILGEKQFQWLVNSLAYSKATFKFIVMGGQFLNPNPIFENYATYLEEKNKILSAIRDLKIKNIIFLTGDRHFTELNFLKEKDISIYELTVSPLTSKPHSPDLEKNPLRVEGTLVDKRNFGTISISGKRNERKLVLQIFDVYGKELWKKEILSNF</sequence>
<organism evidence="3 4">
    <name type="scientific">Leptospira kirschneri str. H1</name>
    <dbReference type="NCBI Taxonomy" id="1049966"/>
    <lineage>
        <taxon>Bacteria</taxon>
        <taxon>Pseudomonadati</taxon>
        <taxon>Spirochaetota</taxon>
        <taxon>Spirochaetia</taxon>
        <taxon>Leptospirales</taxon>
        <taxon>Leptospiraceae</taxon>
        <taxon>Leptospira</taxon>
    </lineage>
</organism>
<reference evidence="3 4" key="1">
    <citation type="submission" date="2012-10" db="EMBL/GenBank/DDBJ databases">
        <authorList>
            <person name="Harkins D.M."/>
            <person name="Durkin A.S."/>
            <person name="Brinkac L.M."/>
            <person name="Selengut J.D."/>
            <person name="Sanka R."/>
            <person name="DePew J."/>
            <person name="Purushe J."/>
            <person name="Peacock S.J."/>
            <person name="Thaipadungpanit J."/>
            <person name="Wuthiekanun V.W."/>
            <person name="Day N.P."/>
            <person name="Vinetz J.M."/>
            <person name="Sutton G.G."/>
            <person name="Nelson W.C."/>
            <person name="Fouts D.E."/>
        </authorList>
    </citation>
    <scope>NUCLEOTIDE SEQUENCE [LARGE SCALE GENOMIC DNA]</scope>
    <source>
        <strain evidence="3 4">H1</strain>
    </source>
</reference>
<dbReference type="SUPFAM" id="SSF56300">
    <property type="entry name" value="Metallo-dependent phosphatases"/>
    <property type="match status" value="1"/>
</dbReference>
<dbReference type="RefSeq" id="WP_004765739.1">
    <property type="nucleotide sequence ID" value="NZ_AHMY02000047.1"/>
</dbReference>